<evidence type="ECO:0000313" key="5">
    <source>
        <dbReference type="Proteomes" id="UP000261811"/>
    </source>
</evidence>
<feature type="domain" description="PucR C-terminal helix-turn-helix" evidence="2">
    <location>
        <begin position="305"/>
        <end position="362"/>
    </location>
</feature>
<accession>A0A372JQ60</accession>
<dbReference type="AlphaFoldDB" id="A0A372JQ60"/>
<dbReference type="EMBL" id="QURH01000153">
    <property type="protein sequence ID" value="RFU42153.1"/>
    <property type="molecule type" value="Genomic_DNA"/>
</dbReference>
<comment type="similarity">
    <text evidence="1">Belongs to the CdaR family.</text>
</comment>
<proteinExistence type="inferred from homology"/>
<dbReference type="InterPro" id="IPR041522">
    <property type="entry name" value="CdaR_GGDEF"/>
</dbReference>
<dbReference type="InterPro" id="IPR025736">
    <property type="entry name" value="PucR_C-HTH_dom"/>
</dbReference>
<dbReference type="Gene3D" id="1.10.10.2840">
    <property type="entry name" value="PucR C-terminal helix-turn-helix domain"/>
    <property type="match status" value="1"/>
</dbReference>
<keyword evidence="5" id="KW-1185">Reference proteome</keyword>
<reference evidence="4 5" key="1">
    <citation type="submission" date="2018-08" db="EMBL/GenBank/DDBJ databases">
        <title>Actinomadura jelena sp. nov., a novel Actinomycete isolated from soil in Chad.</title>
        <authorList>
            <person name="Shi L."/>
        </authorList>
    </citation>
    <scope>NUCLEOTIDE SEQUENCE [LARGE SCALE GENOMIC DNA]</scope>
    <source>
        <strain evidence="4 5">NEAU-G17</strain>
    </source>
</reference>
<dbReference type="PANTHER" id="PTHR33744">
    <property type="entry name" value="CARBOHYDRATE DIACID REGULATOR"/>
    <property type="match status" value="1"/>
</dbReference>
<dbReference type="Pfam" id="PF13556">
    <property type="entry name" value="HTH_30"/>
    <property type="match status" value="1"/>
</dbReference>
<evidence type="ECO:0000313" key="4">
    <source>
        <dbReference type="EMBL" id="RFU42153.1"/>
    </source>
</evidence>
<sequence length="369" mass="40215">MTGSGDLQELTELVADLLGAPATLEDRDFHLVAYAAHGGAIDPVRMDSILHRRATAEVRSRFERYGIARASGPVRIPADPEAGVLGRLCLPVRWRSVTYGYLWLLDDEGRIGDDLLARAAPLAERAGLLMARQSRERADLGWQLADLLSAHAEVRSAAAAALAEVLEPPLVVAVLRTPDDEPQPLNPWLLPRSVLTTTWERDQVLAIPQDVSTTETIVGRARRLLEERGSGPVAAGLSEPCPDLAGVREGWLQARVAARVADGTTRSWPDLGALRLLRLGDDDSLAQAVLTPGISRFLEPRHADLVRTALIYLDHAGSVHATAAALNIHRQTLYHRLRRIEEISGITLSDGRDRLVLHLALTLAPHLAR</sequence>
<evidence type="ECO:0000256" key="1">
    <source>
        <dbReference type="ARBA" id="ARBA00006754"/>
    </source>
</evidence>
<protein>
    <submittedName>
        <fullName evidence="4">PucR family transcriptional regulator</fullName>
    </submittedName>
</protein>
<dbReference type="RefSeq" id="WP_117356863.1">
    <property type="nucleotide sequence ID" value="NZ_QURH01000153.1"/>
</dbReference>
<evidence type="ECO:0000259" key="3">
    <source>
        <dbReference type="Pfam" id="PF17853"/>
    </source>
</evidence>
<dbReference type="Proteomes" id="UP000261811">
    <property type="component" value="Unassembled WGS sequence"/>
</dbReference>
<name>A0A372JQ60_9ACTN</name>
<feature type="domain" description="CdaR GGDEF-like" evidence="3">
    <location>
        <begin position="159"/>
        <end position="260"/>
    </location>
</feature>
<dbReference type="PANTHER" id="PTHR33744:SF17">
    <property type="entry name" value="CONSERVED PROTEIN"/>
    <property type="match status" value="1"/>
</dbReference>
<dbReference type="OrthoDB" id="4534407at2"/>
<dbReference type="Pfam" id="PF17853">
    <property type="entry name" value="GGDEF_2"/>
    <property type="match status" value="1"/>
</dbReference>
<organism evidence="4 5">
    <name type="scientific">Actinomadura logoneensis</name>
    <dbReference type="NCBI Taxonomy" id="2293572"/>
    <lineage>
        <taxon>Bacteria</taxon>
        <taxon>Bacillati</taxon>
        <taxon>Actinomycetota</taxon>
        <taxon>Actinomycetes</taxon>
        <taxon>Streptosporangiales</taxon>
        <taxon>Thermomonosporaceae</taxon>
        <taxon>Actinomadura</taxon>
    </lineage>
</organism>
<dbReference type="InterPro" id="IPR042070">
    <property type="entry name" value="PucR_C-HTH_sf"/>
</dbReference>
<gene>
    <name evidence="4" type="ORF">DZF91_08100</name>
</gene>
<comment type="caution">
    <text evidence="4">The sequence shown here is derived from an EMBL/GenBank/DDBJ whole genome shotgun (WGS) entry which is preliminary data.</text>
</comment>
<dbReference type="InterPro" id="IPR051448">
    <property type="entry name" value="CdaR-like_regulators"/>
</dbReference>
<evidence type="ECO:0000259" key="2">
    <source>
        <dbReference type="Pfam" id="PF13556"/>
    </source>
</evidence>